<name>A0ABR2L3D7_9EUKA</name>
<dbReference type="Proteomes" id="UP001470230">
    <property type="component" value="Unassembled WGS sequence"/>
</dbReference>
<evidence type="ECO:0000313" key="2">
    <source>
        <dbReference type="Proteomes" id="UP001470230"/>
    </source>
</evidence>
<dbReference type="EMBL" id="JAPFFF010000002">
    <property type="protein sequence ID" value="KAK8897496.1"/>
    <property type="molecule type" value="Genomic_DNA"/>
</dbReference>
<comment type="caution">
    <text evidence="1">The sequence shown here is derived from an EMBL/GenBank/DDBJ whole genome shotgun (WGS) entry which is preliminary data.</text>
</comment>
<reference evidence="1 2" key="1">
    <citation type="submission" date="2024-04" db="EMBL/GenBank/DDBJ databases">
        <title>Tritrichomonas musculus Genome.</title>
        <authorList>
            <person name="Alves-Ferreira E."/>
            <person name="Grigg M."/>
            <person name="Lorenzi H."/>
            <person name="Galac M."/>
        </authorList>
    </citation>
    <scope>NUCLEOTIDE SEQUENCE [LARGE SCALE GENOMIC DNA]</scope>
    <source>
        <strain evidence="1 2">EAF2021</strain>
    </source>
</reference>
<gene>
    <name evidence="1" type="ORF">M9Y10_015452</name>
</gene>
<organism evidence="1 2">
    <name type="scientific">Tritrichomonas musculus</name>
    <dbReference type="NCBI Taxonomy" id="1915356"/>
    <lineage>
        <taxon>Eukaryota</taxon>
        <taxon>Metamonada</taxon>
        <taxon>Parabasalia</taxon>
        <taxon>Tritrichomonadida</taxon>
        <taxon>Tritrichomonadidae</taxon>
        <taxon>Tritrichomonas</taxon>
    </lineage>
</organism>
<sequence length="93" mass="10781">MQMILISEEFFEKLNSDEESISKDARQEIAVWGTSSSLTDLFCQGRGRDKNNVREALDCLLEAKRKATEELTKKNVNFIISISHERLEEEEEE</sequence>
<accession>A0ABR2L3D7</accession>
<evidence type="ECO:0000313" key="1">
    <source>
        <dbReference type="EMBL" id="KAK8897496.1"/>
    </source>
</evidence>
<proteinExistence type="predicted"/>
<keyword evidence="2" id="KW-1185">Reference proteome</keyword>
<protein>
    <submittedName>
        <fullName evidence="1">Uncharacterized protein</fullName>
    </submittedName>
</protein>